<proteinExistence type="predicted"/>
<sequence length="1401" mass="155151">MMGRGAEGGCGTDVKNCPVSRISVTNTAPDTSISVDVSGADEVPRNNTVDFHVQAKKALAERSPFDEDETKGRVTTLPVAMGLKLAKFEGGRKRVKKVTHAEAGKNVSVSLPPVVQATAVSSIWVETEEYFRDITTDDVDMLTEKMPSLKDPCFLIPVPQSNLDRVNDSFDSGEEESLDAGTSDAVGLVLPCMDETISISAREEVGHTCLLAADQENEKEVTAEFVEDDGNNLESMDIIDNEVCGINDGVVCTLQENLKANENDFSLNWLLSSKHRAFLSSERPNKKRKLLGSDAGLDKLLQLPHLHGEYEDESMCDYCCTYGNASSSDKLLCCDSCKVTVHQKCYGVSNAPIGTWLCSWCKHSETVGDITNGHKDTPSFSCLLCSKLGGALKPVGGDAVVNDGNLKFAHLFCSLWMPEMFVDDIKAMEPVKNFEAIHETRKSMLCYVCKVKHGSCVRCSHGTCRAPFHPMCAREANHKMVIWGKPGCDNVELRAFCSKHSSIEDSSAHRKRNLTMVHNDVIPKDNHITTRSFDNKITESRFTRKSRYKSSFGHNSDTVSKCERSSEIIEDPNSGLLFIIKKLIENGKIKVSDVASEMGISSGFLETALMDESYVLPPHLGSKIVRWLKDSVHMASPAVHPKTKGSFDTFLSDIPAENIDSNDSNASVDTVFLGEFKAVDAGSLLLQGHMKNAAFVSNDDKTTSGNSFIREEANVNQCDEKGPAKVASTFASSTNDVQMVASDGVLGNVVEPLDQVNGCMVSSTSVQRATHLSSRYYVNPFIKNKLLNVQYGAANQEANSEGFNVIPSNSFEIYFSNLSKTTLGNEGNADTMEYSGKYNQMKIEDLTNAKASRILDLCPQDEVEGEIFYLENKLFDVAFAIKHHYNYLMFKVASSISKELDFTKKNRWDLLIRDQFLQQVREKKKRGRKERKHREALAILSSAAASSRASLLKKDTNDEGPATAQSPSGTAVSPSQLVKEKPKKLLVSKLSHGKKSVDVVSCDICTREESLLNSIIACDGCKVSVHLACYRRCKDPISSWYCEPCEKLRLNSSDPTSLLEEKAKPSFVPQCGLCGTTGGAFRMSTLGQWVHAFCAEWVLESTFRRGQEQIVHGMETMLKMKEVHDCCICRRNTGICLKCGNGDCQTFFHPLCARNFGFYMNMKAVGDNVQHKVYCQKHSHEQREKAFSQPPEADDLKRIRQIRVELEKLRLLCERIVKREKMKRELFLCTSDILSIRKEYEALSMILRRPAVPSPSGLSSESAMTSINNTCYSGMVDDNTVDSNISGKRKFAIPSCGGNTSRKLSERSKTNRSMTQNATDGTSLSDQQHPVCSASILSDKNDDIKKLISKKHSVSFQKEVTMTSDQASIQNQRLPKGFVYVPLDSLPKSKDIQSHKPYQPD</sequence>
<feature type="domain" description="PHD-type" evidence="7">
    <location>
        <begin position="1068"/>
        <end position="1179"/>
    </location>
</feature>
<evidence type="ECO:0000256" key="3">
    <source>
        <dbReference type="ARBA" id="ARBA00022833"/>
    </source>
</evidence>
<gene>
    <name evidence="8" type="ORF">ZOSMA_164G00200</name>
</gene>
<keyword evidence="9" id="KW-1185">Reference proteome</keyword>
<dbReference type="InterPro" id="IPR011011">
    <property type="entry name" value="Znf_FYVE_PHD"/>
</dbReference>
<evidence type="ECO:0000256" key="5">
    <source>
        <dbReference type="SAM" id="MobiDB-lite"/>
    </source>
</evidence>
<feature type="domain" description="PHD-type" evidence="7">
    <location>
        <begin position="379"/>
        <end position="501"/>
    </location>
</feature>
<evidence type="ECO:0000256" key="4">
    <source>
        <dbReference type="PROSITE-ProRule" id="PRU00146"/>
    </source>
</evidence>
<evidence type="ECO:0008006" key="10">
    <source>
        <dbReference type="Google" id="ProtNLM"/>
    </source>
</evidence>
<dbReference type="PANTHER" id="PTHR13793">
    <property type="entry name" value="PHD FINGER PROTEINS"/>
    <property type="match status" value="1"/>
</dbReference>
<name>A0A0K9PTQ5_ZOSMR</name>
<evidence type="ECO:0000256" key="2">
    <source>
        <dbReference type="ARBA" id="ARBA00022771"/>
    </source>
</evidence>
<dbReference type="EMBL" id="LFYR01000631">
    <property type="protein sequence ID" value="KMZ72438.1"/>
    <property type="molecule type" value="Genomic_DNA"/>
</dbReference>
<dbReference type="PANTHER" id="PTHR13793:SF107">
    <property type="entry name" value="BROMODOMAIN-CONTAINING PROTEIN HOMOLOG"/>
    <property type="match status" value="1"/>
</dbReference>
<dbReference type="Pfam" id="PF13832">
    <property type="entry name" value="zf-HC5HC2H_2"/>
    <property type="match status" value="2"/>
</dbReference>
<comment type="caution">
    <text evidence="8">The sequence shown here is derived from an EMBL/GenBank/DDBJ whole genome shotgun (WGS) entry which is preliminary data.</text>
</comment>
<organism evidence="8 9">
    <name type="scientific">Zostera marina</name>
    <name type="common">Eelgrass</name>
    <dbReference type="NCBI Taxonomy" id="29655"/>
    <lineage>
        <taxon>Eukaryota</taxon>
        <taxon>Viridiplantae</taxon>
        <taxon>Streptophyta</taxon>
        <taxon>Embryophyta</taxon>
        <taxon>Tracheophyta</taxon>
        <taxon>Spermatophyta</taxon>
        <taxon>Magnoliopsida</taxon>
        <taxon>Liliopsida</taxon>
        <taxon>Zosteraceae</taxon>
        <taxon>Zostera</taxon>
    </lineage>
</organism>
<dbReference type="OMA" id="TTCDVCC"/>
<dbReference type="SMART" id="SM00249">
    <property type="entry name" value="PHD"/>
    <property type="match status" value="4"/>
</dbReference>
<dbReference type="PROSITE" id="PS50016">
    <property type="entry name" value="ZF_PHD_2"/>
    <property type="match status" value="2"/>
</dbReference>
<dbReference type="GO" id="GO:0006357">
    <property type="term" value="P:regulation of transcription by RNA polymerase II"/>
    <property type="evidence" value="ECO:0000318"/>
    <property type="project" value="GO_Central"/>
</dbReference>
<evidence type="ECO:0000259" key="6">
    <source>
        <dbReference type="PROSITE" id="PS50016"/>
    </source>
</evidence>
<dbReference type="STRING" id="29655.A0A0K9PTQ5"/>
<dbReference type="InterPro" id="IPR019787">
    <property type="entry name" value="Znf_PHD-finger"/>
</dbReference>
<dbReference type="InterPro" id="IPR050701">
    <property type="entry name" value="Histone_Mod_Regulator"/>
</dbReference>
<keyword evidence="2 4" id="KW-0863">Zinc-finger</keyword>
<dbReference type="PROSITE" id="PS01359">
    <property type="entry name" value="ZF_PHD_1"/>
    <property type="match status" value="1"/>
</dbReference>
<keyword evidence="3" id="KW-0862">Zinc</keyword>
<dbReference type="InterPro" id="IPR034732">
    <property type="entry name" value="EPHD"/>
</dbReference>
<feature type="domain" description="PHD-type" evidence="6">
    <location>
        <begin position="313"/>
        <end position="364"/>
    </location>
</feature>
<feature type="compositionally biased region" description="Polar residues" evidence="5">
    <location>
        <begin position="1311"/>
        <end position="1328"/>
    </location>
</feature>
<dbReference type="CDD" id="cd15571">
    <property type="entry name" value="ePHD"/>
    <property type="match status" value="2"/>
</dbReference>
<dbReference type="Gene3D" id="3.30.40.10">
    <property type="entry name" value="Zinc/RING finger domain, C3HC4 (zinc finger)"/>
    <property type="match status" value="4"/>
</dbReference>
<feature type="region of interest" description="Disordered" evidence="5">
    <location>
        <begin position="1293"/>
        <end position="1328"/>
    </location>
</feature>
<evidence type="ECO:0000259" key="7">
    <source>
        <dbReference type="PROSITE" id="PS51805"/>
    </source>
</evidence>
<evidence type="ECO:0000313" key="8">
    <source>
        <dbReference type="EMBL" id="KMZ72438.1"/>
    </source>
</evidence>
<dbReference type="InterPro" id="IPR013083">
    <property type="entry name" value="Znf_RING/FYVE/PHD"/>
</dbReference>
<accession>A0A0K9PTQ5</accession>
<feature type="compositionally biased region" description="Polar residues" evidence="5">
    <location>
        <begin position="963"/>
        <end position="976"/>
    </location>
</feature>
<protein>
    <recommendedName>
        <fullName evidence="10">PHD finger family protein</fullName>
    </recommendedName>
</protein>
<dbReference type="InterPro" id="IPR019786">
    <property type="entry name" value="Zinc_finger_PHD-type_CS"/>
</dbReference>
<feature type="region of interest" description="Disordered" evidence="5">
    <location>
        <begin position="952"/>
        <end position="977"/>
    </location>
</feature>
<evidence type="ECO:0000313" key="9">
    <source>
        <dbReference type="Proteomes" id="UP000036987"/>
    </source>
</evidence>
<dbReference type="OrthoDB" id="20839at2759"/>
<keyword evidence="1" id="KW-0479">Metal-binding</keyword>
<evidence type="ECO:0000256" key="1">
    <source>
        <dbReference type="ARBA" id="ARBA00022723"/>
    </source>
</evidence>
<dbReference type="GO" id="GO:0008270">
    <property type="term" value="F:zinc ion binding"/>
    <property type="evidence" value="ECO:0007669"/>
    <property type="project" value="UniProtKB-KW"/>
</dbReference>
<dbReference type="SUPFAM" id="SSF57903">
    <property type="entry name" value="FYVE/PHD zinc finger"/>
    <property type="match status" value="2"/>
</dbReference>
<dbReference type="Proteomes" id="UP000036987">
    <property type="component" value="Unassembled WGS sequence"/>
</dbReference>
<feature type="domain" description="PHD-type" evidence="6">
    <location>
        <begin position="999"/>
        <end position="1048"/>
    </location>
</feature>
<reference evidence="9" key="1">
    <citation type="journal article" date="2016" name="Nature">
        <title>The genome of the seagrass Zostera marina reveals angiosperm adaptation to the sea.</title>
        <authorList>
            <person name="Olsen J.L."/>
            <person name="Rouze P."/>
            <person name="Verhelst B."/>
            <person name="Lin Y.-C."/>
            <person name="Bayer T."/>
            <person name="Collen J."/>
            <person name="Dattolo E."/>
            <person name="De Paoli E."/>
            <person name="Dittami S."/>
            <person name="Maumus F."/>
            <person name="Michel G."/>
            <person name="Kersting A."/>
            <person name="Lauritano C."/>
            <person name="Lohaus R."/>
            <person name="Toepel M."/>
            <person name="Tonon T."/>
            <person name="Vanneste K."/>
            <person name="Amirebrahimi M."/>
            <person name="Brakel J."/>
            <person name="Bostroem C."/>
            <person name="Chovatia M."/>
            <person name="Grimwood J."/>
            <person name="Jenkins J.W."/>
            <person name="Jueterbock A."/>
            <person name="Mraz A."/>
            <person name="Stam W.T."/>
            <person name="Tice H."/>
            <person name="Bornberg-Bauer E."/>
            <person name="Green P.J."/>
            <person name="Pearson G.A."/>
            <person name="Procaccini G."/>
            <person name="Duarte C.M."/>
            <person name="Schmutz J."/>
            <person name="Reusch T.B.H."/>
            <person name="Van de Peer Y."/>
        </authorList>
    </citation>
    <scope>NUCLEOTIDE SEQUENCE [LARGE SCALE GENOMIC DNA]</scope>
    <source>
        <strain evidence="9">cv. Finnish</strain>
    </source>
</reference>
<dbReference type="InterPro" id="IPR001965">
    <property type="entry name" value="Znf_PHD"/>
</dbReference>
<dbReference type="PROSITE" id="PS51805">
    <property type="entry name" value="EPHD"/>
    <property type="match status" value="2"/>
</dbReference>
<dbReference type="Pfam" id="PF13831">
    <property type="entry name" value="PHD_2"/>
    <property type="match status" value="1"/>
</dbReference>